<evidence type="ECO:0000256" key="4">
    <source>
        <dbReference type="ARBA" id="ARBA00022475"/>
    </source>
</evidence>
<dbReference type="InterPro" id="IPR005467">
    <property type="entry name" value="His_kinase_dom"/>
</dbReference>
<dbReference type="InterPro" id="IPR003660">
    <property type="entry name" value="HAMP_dom"/>
</dbReference>
<dbReference type="CDD" id="cd00075">
    <property type="entry name" value="HATPase"/>
    <property type="match status" value="1"/>
</dbReference>
<dbReference type="Gene3D" id="1.10.287.130">
    <property type="match status" value="1"/>
</dbReference>
<proteinExistence type="predicted"/>
<feature type="transmembrane region" description="Helical" evidence="14">
    <location>
        <begin position="172"/>
        <end position="197"/>
    </location>
</feature>
<evidence type="ECO:0000313" key="18">
    <source>
        <dbReference type="Proteomes" id="UP000190188"/>
    </source>
</evidence>
<evidence type="ECO:0000256" key="14">
    <source>
        <dbReference type="SAM" id="Phobius"/>
    </source>
</evidence>
<keyword evidence="12" id="KW-0902">Two-component regulatory system</keyword>
<gene>
    <name evidence="17" type="ORF">BVG16_29105</name>
</gene>
<evidence type="ECO:0000313" key="17">
    <source>
        <dbReference type="EMBL" id="OPA73391.1"/>
    </source>
</evidence>
<dbReference type="PROSITE" id="PS50885">
    <property type="entry name" value="HAMP"/>
    <property type="match status" value="1"/>
</dbReference>
<evidence type="ECO:0000256" key="12">
    <source>
        <dbReference type="ARBA" id="ARBA00023012"/>
    </source>
</evidence>
<dbReference type="Proteomes" id="UP000190188">
    <property type="component" value="Unassembled WGS sequence"/>
</dbReference>
<organism evidence="17 18">
    <name type="scientific">Paenibacillus selenitireducens</name>
    <dbReference type="NCBI Taxonomy" id="1324314"/>
    <lineage>
        <taxon>Bacteria</taxon>
        <taxon>Bacillati</taxon>
        <taxon>Bacillota</taxon>
        <taxon>Bacilli</taxon>
        <taxon>Bacillales</taxon>
        <taxon>Paenibacillaceae</taxon>
        <taxon>Paenibacillus</taxon>
    </lineage>
</organism>
<evidence type="ECO:0000256" key="13">
    <source>
        <dbReference type="ARBA" id="ARBA00023136"/>
    </source>
</evidence>
<dbReference type="InterPro" id="IPR004358">
    <property type="entry name" value="Sig_transdc_His_kin-like_C"/>
</dbReference>
<evidence type="ECO:0000259" key="15">
    <source>
        <dbReference type="PROSITE" id="PS50109"/>
    </source>
</evidence>
<comment type="subcellular location">
    <subcellularLocation>
        <location evidence="2">Cell membrane</location>
        <topology evidence="2">Multi-pass membrane protein</topology>
    </subcellularLocation>
</comment>
<keyword evidence="18" id="KW-1185">Reference proteome</keyword>
<evidence type="ECO:0000256" key="10">
    <source>
        <dbReference type="ARBA" id="ARBA00022840"/>
    </source>
</evidence>
<dbReference type="Gene3D" id="6.10.340.10">
    <property type="match status" value="1"/>
</dbReference>
<dbReference type="PROSITE" id="PS50109">
    <property type="entry name" value="HIS_KIN"/>
    <property type="match status" value="1"/>
</dbReference>
<dbReference type="InterPro" id="IPR050398">
    <property type="entry name" value="HssS/ArlS-like"/>
</dbReference>
<dbReference type="InterPro" id="IPR036890">
    <property type="entry name" value="HATPase_C_sf"/>
</dbReference>
<evidence type="ECO:0000256" key="1">
    <source>
        <dbReference type="ARBA" id="ARBA00000085"/>
    </source>
</evidence>
<dbReference type="CDD" id="cd00082">
    <property type="entry name" value="HisKA"/>
    <property type="match status" value="1"/>
</dbReference>
<keyword evidence="13 14" id="KW-0472">Membrane</keyword>
<keyword evidence="5" id="KW-0597">Phosphoprotein</keyword>
<dbReference type="PANTHER" id="PTHR45528">
    <property type="entry name" value="SENSOR HISTIDINE KINASE CPXA"/>
    <property type="match status" value="1"/>
</dbReference>
<dbReference type="CDD" id="cd06225">
    <property type="entry name" value="HAMP"/>
    <property type="match status" value="1"/>
</dbReference>
<dbReference type="InterPro" id="IPR003594">
    <property type="entry name" value="HATPase_dom"/>
</dbReference>
<evidence type="ECO:0000256" key="3">
    <source>
        <dbReference type="ARBA" id="ARBA00012438"/>
    </source>
</evidence>
<dbReference type="Pfam" id="PF00512">
    <property type="entry name" value="HisKA"/>
    <property type="match status" value="1"/>
</dbReference>
<feature type="domain" description="Histidine kinase" evidence="15">
    <location>
        <begin position="270"/>
        <end position="492"/>
    </location>
</feature>
<dbReference type="GO" id="GO:0005886">
    <property type="term" value="C:plasma membrane"/>
    <property type="evidence" value="ECO:0007669"/>
    <property type="project" value="UniProtKB-SubCell"/>
</dbReference>
<evidence type="ECO:0000256" key="5">
    <source>
        <dbReference type="ARBA" id="ARBA00022553"/>
    </source>
</evidence>
<accession>A0A1T2X0R2</accession>
<dbReference type="AlphaFoldDB" id="A0A1T2X0R2"/>
<comment type="caution">
    <text evidence="17">The sequence shown here is derived from an EMBL/GenBank/DDBJ whole genome shotgun (WGS) entry which is preliminary data.</text>
</comment>
<keyword evidence="8" id="KW-0547">Nucleotide-binding</keyword>
<keyword evidence="6" id="KW-0808">Transferase</keyword>
<feature type="domain" description="HAMP" evidence="16">
    <location>
        <begin position="202"/>
        <end position="255"/>
    </location>
</feature>
<keyword evidence="7 14" id="KW-0812">Transmembrane</keyword>
<sequence>MGGRLQIRKKLKTSKRPLRRQFMGAFALVLFFSFLGSALVWGSTLYVLIKQTDKSILPANYYEQQIPQILAYVDKQKDILLSPHMQEALEKVIPTKGMQYQMINLQGQTVYGWKGHSFVNSPEDVLIKLNRLEKHGGKYIKFHPILNSQKQLKGMLVLRYSLSVSSNNPGNWLLVVLILSSLIAPFLFIVFFAYIFARRLGKRLEPSIAKIIGGARRIQQNDLNFSVAGAGGSKELTELSDAFEEMRKALEQSLKREWKLEQERRDMIAAIAHDLRTPLTIIQGHADNLIESGARHPERLEKYLLTIRNSTQRADKMLTELLFLNKIDTPEYVLCYEPTDLYAFCTRKKEEYELLCREKGITLRYSYENRHRNQKLQLHLDAARLEQVFDNVITNSLRFTPAEGVIEWSVRVGENQISFEMKDTGPGFSDLDLRRMFDKFYSGDSSRSQEIGHSGLGLYTAKMLVQKHGGRIEAGNRAEGGAWVCITIPCDLASLRYEI</sequence>
<dbReference type="InterPro" id="IPR003661">
    <property type="entry name" value="HisK_dim/P_dom"/>
</dbReference>
<evidence type="ECO:0000259" key="16">
    <source>
        <dbReference type="PROSITE" id="PS50885"/>
    </source>
</evidence>
<evidence type="ECO:0000256" key="8">
    <source>
        <dbReference type="ARBA" id="ARBA00022741"/>
    </source>
</evidence>
<dbReference type="PRINTS" id="PR00344">
    <property type="entry name" value="BCTRLSENSOR"/>
</dbReference>
<evidence type="ECO:0000256" key="11">
    <source>
        <dbReference type="ARBA" id="ARBA00022989"/>
    </source>
</evidence>
<dbReference type="SMART" id="SM00388">
    <property type="entry name" value="HisKA"/>
    <property type="match status" value="1"/>
</dbReference>
<dbReference type="SMART" id="SM00387">
    <property type="entry name" value="HATPase_c"/>
    <property type="match status" value="1"/>
</dbReference>
<dbReference type="PANTHER" id="PTHR45528:SF1">
    <property type="entry name" value="SENSOR HISTIDINE KINASE CPXA"/>
    <property type="match status" value="1"/>
</dbReference>
<keyword evidence="10" id="KW-0067">ATP-binding</keyword>
<keyword evidence="4" id="KW-1003">Cell membrane</keyword>
<reference evidence="17 18" key="1">
    <citation type="submission" date="2017-01" db="EMBL/GenBank/DDBJ databases">
        <title>Genome analysis of Paenibacillus selenitrireducens ES3-24.</title>
        <authorList>
            <person name="Xu D."/>
            <person name="Yao R."/>
            <person name="Zheng S."/>
        </authorList>
    </citation>
    <scope>NUCLEOTIDE SEQUENCE [LARGE SCALE GENOMIC DNA]</scope>
    <source>
        <strain evidence="17 18">ES3-24</strain>
    </source>
</reference>
<evidence type="ECO:0000256" key="2">
    <source>
        <dbReference type="ARBA" id="ARBA00004651"/>
    </source>
</evidence>
<dbReference type="GO" id="GO:0000155">
    <property type="term" value="F:phosphorelay sensor kinase activity"/>
    <property type="evidence" value="ECO:0007669"/>
    <property type="project" value="InterPro"/>
</dbReference>
<dbReference type="Pfam" id="PF00672">
    <property type="entry name" value="HAMP"/>
    <property type="match status" value="1"/>
</dbReference>
<evidence type="ECO:0000256" key="7">
    <source>
        <dbReference type="ARBA" id="ARBA00022692"/>
    </source>
</evidence>
<name>A0A1T2X0R2_9BACL</name>
<keyword evidence="9 17" id="KW-0418">Kinase</keyword>
<dbReference type="InterPro" id="IPR036097">
    <property type="entry name" value="HisK_dim/P_sf"/>
</dbReference>
<evidence type="ECO:0000256" key="9">
    <source>
        <dbReference type="ARBA" id="ARBA00022777"/>
    </source>
</evidence>
<dbReference type="Pfam" id="PF02518">
    <property type="entry name" value="HATPase_c"/>
    <property type="match status" value="1"/>
</dbReference>
<dbReference type="EC" id="2.7.13.3" evidence="3"/>
<keyword evidence="11 14" id="KW-1133">Transmembrane helix</keyword>
<evidence type="ECO:0000256" key="6">
    <source>
        <dbReference type="ARBA" id="ARBA00022679"/>
    </source>
</evidence>
<dbReference type="GO" id="GO:0005524">
    <property type="term" value="F:ATP binding"/>
    <property type="evidence" value="ECO:0007669"/>
    <property type="project" value="UniProtKB-KW"/>
</dbReference>
<dbReference type="Gene3D" id="3.30.565.10">
    <property type="entry name" value="Histidine kinase-like ATPase, C-terminal domain"/>
    <property type="match status" value="1"/>
</dbReference>
<dbReference type="EMBL" id="MSZX01000018">
    <property type="protein sequence ID" value="OPA73391.1"/>
    <property type="molecule type" value="Genomic_DNA"/>
</dbReference>
<comment type="catalytic activity">
    <reaction evidence="1">
        <text>ATP + protein L-histidine = ADP + protein N-phospho-L-histidine.</text>
        <dbReference type="EC" id="2.7.13.3"/>
    </reaction>
</comment>
<dbReference type="STRING" id="1324314.BVG16_29105"/>
<dbReference type="SUPFAM" id="SSF47384">
    <property type="entry name" value="Homodimeric domain of signal transducing histidine kinase"/>
    <property type="match status" value="1"/>
</dbReference>
<protein>
    <recommendedName>
        <fullName evidence="3">histidine kinase</fullName>
        <ecNumber evidence="3">2.7.13.3</ecNumber>
    </recommendedName>
</protein>
<dbReference type="SUPFAM" id="SSF55874">
    <property type="entry name" value="ATPase domain of HSP90 chaperone/DNA topoisomerase II/histidine kinase"/>
    <property type="match status" value="1"/>
</dbReference>
<dbReference type="SMART" id="SM00304">
    <property type="entry name" value="HAMP"/>
    <property type="match status" value="1"/>
</dbReference>